<gene>
    <name evidence="18" type="ORF">AMJ83_03310</name>
</gene>
<evidence type="ECO:0000256" key="9">
    <source>
        <dbReference type="ARBA" id="ARBA00023172"/>
    </source>
</evidence>
<dbReference type="GO" id="GO:0006310">
    <property type="term" value="P:DNA recombination"/>
    <property type="evidence" value="ECO:0007669"/>
    <property type="project" value="UniProtKB-UniRule"/>
</dbReference>
<dbReference type="Pfam" id="PF19833">
    <property type="entry name" value="RecG_dom3_C"/>
    <property type="match status" value="1"/>
</dbReference>
<comment type="caution">
    <text evidence="18">The sequence shown here is derived from an EMBL/GenBank/DDBJ whole genome shotgun (WGS) entry which is preliminary data.</text>
</comment>
<dbReference type="SMART" id="SM00490">
    <property type="entry name" value="HELICc"/>
    <property type="match status" value="1"/>
</dbReference>
<proteinExistence type="inferred from homology"/>
<dbReference type="PROSITE" id="PS51192">
    <property type="entry name" value="HELICASE_ATP_BIND_1"/>
    <property type="match status" value="1"/>
</dbReference>
<dbReference type="InterPro" id="IPR011545">
    <property type="entry name" value="DEAD/DEAH_box_helicase_dom"/>
</dbReference>
<dbReference type="InterPro" id="IPR004609">
    <property type="entry name" value="ATP-dep_DNA_helicase_RecG"/>
</dbReference>
<comment type="catalytic activity">
    <reaction evidence="14 15">
        <text>ATP + H2O = ADP + phosphate + H(+)</text>
        <dbReference type="Rhea" id="RHEA:13065"/>
        <dbReference type="ChEBI" id="CHEBI:15377"/>
        <dbReference type="ChEBI" id="CHEBI:15378"/>
        <dbReference type="ChEBI" id="CHEBI:30616"/>
        <dbReference type="ChEBI" id="CHEBI:43474"/>
        <dbReference type="ChEBI" id="CHEBI:456216"/>
        <dbReference type="EC" id="5.6.2.4"/>
    </reaction>
</comment>
<evidence type="ECO:0000256" key="5">
    <source>
        <dbReference type="ARBA" id="ARBA00022801"/>
    </source>
</evidence>
<dbReference type="GO" id="GO:0003677">
    <property type="term" value="F:DNA binding"/>
    <property type="evidence" value="ECO:0007669"/>
    <property type="project" value="UniProtKB-KW"/>
</dbReference>
<dbReference type="CDD" id="cd04488">
    <property type="entry name" value="RecG_wedge_OBF"/>
    <property type="match status" value="1"/>
</dbReference>
<dbReference type="SMART" id="SM00487">
    <property type="entry name" value="DEXDc"/>
    <property type="match status" value="1"/>
</dbReference>
<keyword evidence="9 15" id="KW-0233">DNA recombination</keyword>
<dbReference type="PROSITE" id="PS51194">
    <property type="entry name" value="HELICASE_CTER"/>
    <property type="match status" value="1"/>
</dbReference>
<keyword evidence="4 15" id="KW-0227">DNA damage</keyword>
<evidence type="ECO:0000259" key="17">
    <source>
        <dbReference type="PROSITE" id="PS51194"/>
    </source>
</evidence>
<evidence type="ECO:0000256" key="1">
    <source>
        <dbReference type="ARBA" id="ARBA00007504"/>
    </source>
</evidence>
<dbReference type="SUPFAM" id="SSF52540">
    <property type="entry name" value="P-loop containing nucleoside triphosphate hydrolases"/>
    <property type="match status" value="2"/>
</dbReference>
<evidence type="ECO:0000259" key="16">
    <source>
        <dbReference type="PROSITE" id="PS51192"/>
    </source>
</evidence>
<keyword evidence="5 15" id="KW-0378">Hydrolase</keyword>
<dbReference type="GO" id="GO:0005524">
    <property type="term" value="F:ATP binding"/>
    <property type="evidence" value="ECO:0007669"/>
    <property type="project" value="UniProtKB-KW"/>
</dbReference>
<dbReference type="AlphaFoldDB" id="A0A0S8FWH0"/>
<dbReference type="InterPro" id="IPR033454">
    <property type="entry name" value="RecG_wedge"/>
</dbReference>
<dbReference type="PATRIC" id="fig|1703779.3.peg.658"/>
<dbReference type="InterPro" id="IPR047112">
    <property type="entry name" value="RecG/Mfd"/>
</dbReference>
<protein>
    <recommendedName>
        <fullName evidence="2 15">ATP-dependent DNA helicase RecG</fullName>
        <ecNumber evidence="13 15">5.6.2.4</ecNumber>
    </recommendedName>
</protein>
<evidence type="ECO:0000256" key="12">
    <source>
        <dbReference type="ARBA" id="ARBA00034617"/>
    </source>
</evidence>
<evidence type="ECO:0000256" key="7">
    <source>
        <dbReference type="ARBA" id="ARBA00022840"/>
    </source>
</evidence>
<dbReference type="PANTHER" id="PTHR47964">
    <property type="entry name" value="ATP-DEPENDENT DNA HELICASE HOMOLOG RECG, CHLOROPLASTIC"/>
    <property type="match status" value="1"/>
</dbReference>
<dbReference type="GO" id="GO:0043138">
    <property type="term" value="F:3'-5' DNA helicase activity"/>
    <property type="evidence" value="ECO:0007669"/>
    <property type="project" value="UniProtKB-EC"/>
</dbReference>
<dbReference type="PANTHER" id="PTHR47964:SF1">
    <property type="entry name" value="ATP-DEPENDENT DNA HELICASE HOMOLOG RECG, CHLOROPLASTIC"/>
    <property type="match status" value="1"/>
</dbReference>
<keyword evidence="8" id="KW-0238">DNA-binding</keyword>
<evidence type="ECO:0000256" key="4">
    <source>
        <dbReference type="ARBA" id="ARBA00022763"/>
    </source>
</evidence>
<dbReference type="Gene3D" id="3.40.50.300">
    <property type="entry name" value="P-loop containing nucleotide triphosphate hydrolases"/>
    <property type="match status" value="2"/>
</dbReference>
<feature type="domain" description="Helicase C-terminal" evidence="17">
    <location>
        <begin position="467"/>
        <end position="620"/>
    </location>
</feature>
<dbReference type="EC" id="5.6.2.4" evidence="13 15"/>
<evidence type="ECO:0000256" key="11">
    <source>
        <dbReference type="ARBA" id="ARBA00023235"/>
    </source>
</evidence>
<evidence type="ECO:0000313" key="19">
    <source>
        <dbReference type="Proteomes" id="UP000051373"/>
    </source>
</evidence>
<accession>A0A0S8FWH0</accession>
<dbReference type="InterPro" id="IPR045562">
    <property type="entry name" value="RecG_dom3_C"/>
</dbReference>
<dbReference type="Proteomes" id="UP000051373">
    <property type="component" value="Unassembled WGS sequence"/>
</dbReference>
<dbReference type="SUPFAM" id="SSF50249">
    <property type="entry name" value="Nucleic acid-binding proteins"/>
    <property type="match status" value="1"/>
</dbReference>
<comment type="function">
    <text evidence="15">Plays a critical role in recombination and DNA repair. Helps process Holliday junction intermediates to mature products by catalyzing branch migration. Has replication fork regression activity, unwinds stalled or blocked replication forks to make a HJ that can be resolved. Has a DNA unwinding activity characteristic of a DNA helicase with 3'-5' polarity.</text>
</comment>
<name>A0A0S8FWH0_UNCW3</name>
<feature type="domain" description="Helicase ATP-binding" evidence="16">
    <location>
        <begin position="280"/>
        <end position="441"/>
    </location>
</feature>
<dbReference type="InterPro" id="IPR012340">
    <property type="entry name" value="NA-bd_OB-fold"/>
</dbReference>
<keyword evidence="3 15" id="KW-0547">Nucleotide-binding</keyword>
<reference evidence="18 19" key="1">
    <citation type="journal article" date="2015" name="Microbiome">
        <title>Genomic resolution of linkages in carbon, nitrogen, and sulfur cycling among widespread estuary sediment bacteria.</title>
        <authorList>
            <person name="Baker B.J."/>
            <person name="Lazar C.S."/>
            <person name="Teske A.P."/>
            <person name="Dick G.J."/>
        </authorList>
    </citation>
    <scope>NUCLEOTIDE SEQUENCE [LARGE SCALE GENOMIC DNA]</scope>
    <source>
        <strain evidence="18">SM23_42</strain>
    </source>
</reference>
<comment type="similarity">
    <text evidence="1 15">Belongs to the helicase family. RecG subfamily.</text>
</comment>
<evidence type="ECO:0000256" key="6">
    <source>
        <dbReference type="ARBA" id="ARBA00022806"/>
    </source>
</evidence>
<organism evidence="18 19">
    <name type="scientific">candidate division WOR_3 bacterium SM23_42</name>
    <dbReference type="NCBI Taxonomy" id="1703779"/>
    <lineage>
        <taxon>Bacteria</taxon>
        <taxon>Bacteria division WOR-3</taxon>
    </lineage>
</organism>
<dbReference type="GO" id="GO:0016887">
    <property type="term" value="F:ATP hydrolysis activity"/>
    <property type="evidence" value="ECO:0007669"/>
    <property type="project" value="RHEA"/>
</dbReference>
<dbReference type="STRING" id="1703779.AMJ83_03310"/>
<dbReference type="CDD" id="cd17992">
    <property type="entry name" value="DEXHc_RecG"/>
    <property type="match status" value="1"/>
</dbReference>
<comment type="catalytic activity">
    <reaction evidence="12 15">
        <text>Couples ATP hydrolysis with the unwinding of duplex DNA by translocating in the 3'-5' direction.</text>
        <dbReference type="EC" id="5.6.2.4"/>
    </reaction>
</comment>
<dbReference type="NCBIfam" id="NF008168">
    <property type="entry name" value="PRK10917.2-2"/>
    <property type="match status" value="1"/>
</dbReference>
<evidence type="ECO:0000256" key="2">
    <source>
        <dbReference type="ARBA" id="ARBA00017846"/>
    </source>
</evidence>
<evidence type="ECO:0000256" key="10">
    <source>
        <dbReference type="ARBA" id="ARBA00023204"/>
    </source>
</evidence>
<dbReference type="InterPro" id="IPR001650">
    <property type="entry name" value="Helicase_C-like"/>
</dbReference>
<dbReference type="InterPro" id="IPR014001">
    <property type="entry name" value="Helicase_ATP-bd"/>
</dbReference>
<keyword evidence="6 15" id="KW-0347">Helicase</keyword>
<evidence type="ECO:0000256" key="13">
    <source>
        <dbReference type="ARBA" id="ARBA00034808"/>
    </source>
</evidence>
<dbReference type="Pfam" id="PF00271">
    <property type="entry name" value="Helicase_C"/>
    <property type="match status" value="1"/>
</dbReference>
<dbReference type="EMBL" id="LJUJ01000004">
    <property type="protein sequence ID" value="KPK64267.1"/>
    <property type="molecule type" value="Genomic_DNA"/>
</dbReference>
<dbReference type="NCBIfam" id="TIGR00643">
    <property type="entry name" value="recG"/>
    <property type="match status" value="1"/>
</dbReference>
<dbReference type="Pfam" id="PF00270">
    <property type="entry name" value="DEAD"/>
    <property type="match status" value="1"/>
</dbReference>
<dbReference type="GO" id="GO:0006281">
    <property type="term" value="P:DNA repair"/>
    <property type="evidence" value="ECO:0007669"/>
    <property type="project" value="UniProtKB-UniRule"/>
</dbReference>
<keyword evidence="11" id="KW-0413">Isomerase</keyword>
<evidence type="ECO:0000313" key="18">
    <source>
        <dbReference type="EMBL" id="KPK64267.1"/>
    </source>
</evidence>
<evidence type="ECO:0000256" key="3">
    <source>
        <dbReference type="ARBA" id="ARBA00022741"/>
    </source>
</evidence>
<keyword evidence="7 15" id="KW-0067">ATP-binding</keyword>
<evidence type="ECO:0000256" key="15">
    <source>
        <dbReference type="RuleBase" id="RU363016"/>
    </source>
</evidence>
<dbReference type="InterPro" id="IPR027417">
    <property type="entry name" value="P-loop_NTPase"/>
</dbReference>
<evidence type="ECO:0000256" key="8">
    <source>
        <dbReference type="ARBA" id="ARBA00023125"/>
    </source>
</evidence>
<dbReference type="NCBIfam" id="NF008165">
    <property type="entry name" value="PRK10917.1-3"/>
    <property type="match status" value="1"/>
</dbReference>
<sequence length="692" mass="78463">MTKKTFLRLDSPVQYIKGIGPKRSRYFEKVGVTTVDDLIHLVARRYVDHSTVSKIADIRINDQATVIGKAQLVEARRTRKHMSLVNVVLRDETGSVVLKWFNRPDLKNKFKRGDWLLVSGKVSFYRRQQFVNPLYELIGEEEISQKKRGSVFPIYPLTEGLSIWDIRRAVRIALDECLGDVAETLPESVIAKNHLAPLKRALQSLHFPVSLEEADAARKRLVYDEFFFFELILARRKAKLQCKAGIAFRDNGELTKRFRESLPFTLTQGQTQAVEKIVTDMARPKPMNRLLQGDVGSGKTVVALYAILVAIENGYQAVLMAPTEILAEQHYIVLHEMLQSVGVTPYLFTGSTKGKERTEVIDMIASGTAKLILGTHALIEEDITFKNLGLAVVDEQHRFGVMQRAALVNKGVNPDFLVLSATPIPRTLALTLYGDLDISIIKEKPPKRGEVITKIVKEKDKKATFSFIRDILAQGRQAFVICPIIEKSEKLELKSVQEVTKEITDAFPNFSVGVIHGRLNTKERMHIMNEYRLGKIEILVATTVVEVGVDIPNATIMLIEHPERFGLAQLHQLRGRIGRGAQESYCFLVLNRYVQPETYERIKFFERNNDGFALAQKDIRLRGPGEVLGKRQHGLPDIRVGDLEYDRELLFQARDDAFELIKTDPNISRPENEVIKAHLRNLADRAELLRIG</sequence>
<dbReference type="Gene3D" id="2.40.50.140">
    <property type="entry name" value="Nucleic acid-binding proteins"/>
    <property type="match status" value="1"/>
</dbReference>
<dbReference type="Pfam" id="PF17191">
    <property type="entry name" value="RecG_wedge"/>
    <property type="match status" value="1"/>
</dbReference>
<keyword evidence="10 15" id="KW-0234">DNA repair</keyword>
<evidence type="ECO:0000256" key="14">
    <source>
        <dbReference type="ARBA" id="ARBA00048988"/>
    </source>
</evidence>